<dbReference type="RefSeq" id="WP_069320448.1">
    <property type="nucleotide sequence ID" value="NZ_MDDS01000024.1"/>
</dbReference>
<dbReference type="STRING" id="1888892.BFL28_01760"/>
<evidence type="ECO:0000313" key="2">
    <source>
        <dbReference type="EMBL" id="ODP37726.1"/>
    </source>
</evidence>
<organism evidence="2 3">
    <name type="scientific">Sphingomonas turrisvirgatae</name>
    <dbReference type="NCBI Taxonomy" id="1888892"/>
    <lineage>
        <taxon>Bacteria</taxon>
        <taxon>Pseudomonadati</taxon>
        <taxon>Pseudomonadota</taxon>
        <taxon>Alphaproteobacteria</taxon>
        <taxon>Sphingomonadales</taxon>
        <taxon>Sphingomonadaceae</taxon>
        <taxon>Sphingomonas</taxon>
    </lineage>
</organism>
<feature type="domain" description="PDZ" evidence="1">
    <location>
        <begin position="78"/>
        <end position="104"/>
    </location>
</feature>
<reference evidence="2 3" key="1">
    <citation type="submission" date="2016-08" db="EMBL/GenBank/DDBJ databases">
        <title>Draft genome of the agarase producing Sphingomonas sp. MCT13.</title>
        <authorList>
            <person name="D'Andrea M.M."/>
            <person name="Rossolini G.M."/>
            <person name="Thaller M.C."/>
        </authorList>
    </citation>
    <scope>NUCLEOTIDE SEQUENCE [LARGE SCALE GENOMIC DNA]</scope>
    <source>
        <strain evidence="2 3">MCT13</strain>
    </source>
</reference>
<dbReference type="AlphaFoldDB" id="A0A1E3LVF3"/>
<evidence type="ECO:0000313" key="3">
    <source>
        <dbReference type="Proteomes" id="UP000094487"/>
    </source>
</evidence>
<dbReference type="Proteomes" id="UP000094487">
    <property type="component" value="Unassembled WGS sequence"/>
</dbReference>
<protein>
    <recommendedName>
        <fullName evidence="1">PDZ domain-containing protein</fullName>
    </recommendedName>
</protein>
<dbReference type="InterPro" id="IPR041489">
    <property type="entry name" value="PDZ_6"/>
</dbReference>
<sequence>MGIAPVAAQVMDGRALDLLRQADMKLAGVGYRMSVAAAPLCDRLEPGTGLQLHTLGQYDAAGRPAVRDYFKMAGTVGVEGVVPGSPAHRAGVQQDDTIVSIAGIVPSVEFPPGASTAMLAKLHLDLAERPWQQPLKLVIRRDGTERTIEIQPIAACFTRYEVKISDRFEARADGELVQISSRHIEDLPPDLLPATVAHELAHNILRHRERLSAAGAEFGLASGFGRNVGLFRRAELEADILSVHLLARAGYPPELGARFWQEAGSTIMGGLIRSRSHPPAKDRAAAMAAEAARIRRAGGKATAPPFYAERGANISSNWRALLAREL</sequence>
<comment type="caution">
    <text evidence="2">The sequence shown here is derived from an EMBL/GenBank/DDBJ whole genome shotgun (WGS) entry which is preliminary data.</text>
</comment>
<gene>
    <name evidence="2" type="ORF">BFL28_01760</name>
</gene>
<dbReference type="Pfam" id="PF17820">
    <property type="entry name" value="PDZ_6"/>
    <property type="match status" value="1"/>
</dbReference>
<dbReference type="SUPFAM" id="SSF50156">
    <property type="entry name" value="PDZ domain-like"/>
    <property type="match status" value="1"/>
</dbReference>
<accession>A0A1E3LVF3</accession>
<dbReference type="Gene3D" id="2.30.42.10">
    <property type="match status" value="1"/>
</dbReference>
<proteinExistence type="predicted"/>
<dbReference type="EMBL" id="MDDS01000024">
    <property type="protein sequence ID" value="ODP37726.1"/>
    <property type="molecule type" value="Genomic_DNA"/>
</dbReference>
<keyword evidence="3" id="KW-1185">Reference proteome</keyword>
<evidence type="ECO:0000259" key="1">
    <source>
        <dbReference type="Pfam" id="PF17820"/>
    </source>
</evidence>
<dbReference type="InterPro" id="IPR036034">
    <property type="entry name" value="PDZ_sf"/>
</dbReference>
<name>A0A1E3LVF3_9SPHN</name>